<organism evidence="2 3">
    <name type="scientific">Methylomonas koyamae</name>
    <dbReference type="NCBI Taxonomy" id="702114"/>
    <lineage>
        <taxon>Bacteria</taxon>
        <taxon>Pseudomonadati</taxon>
        <taxon>Pseudomonadota</taxon>
        <taxon>Gammaproteobacteria</taxon>
        <taxon>Methylococcales</taxon>
        <taxon>Methylococcaceae</taxon>
        <taxon>Methylomonas</taxon>
    </lineage>
</organism>
<dbReference type="AlphaFoldDB" id="A0A177NZ54"/>
<dbReference type="STRING" id="702114.A1355_22020"/>
<dbReference type="Proteomes" id="UP000077628">
    <property type="component" value="Unassembled WGS sequence"/>
</dbReference>
<keyword evidence="1" id="KW-0175">Coiled coil</keyword>
<keyword evidence="3" id="KW-1185">Reference proteome</keyword>
<reference evidence="3" key="1">
    <citation type="submission" date="2016-03" db="EMBL/GenBank/DDBJ databases">
        <authorList>
            <person name="Heylen K."/>
            <person name="De Vos P."/>
            <person name="Vekeman B."/>
        </authorList>
    </citation>
    <scope>NUCLEOTIDE SEQUENCE [LARGE SCALE GENOMIC DNA]</scope>
    <source>
        <strain evidence="3">R-45383</strain>
    </source>
</reference>
<name>A0A177NZ54_9GAMM</name>
<evidence type="ECO:0000313" key="2">
    <source>
        <dbReference type="EMBL" id="OAI23102.1"/>
    </source>
</evidence>
<sequence>MRTRLEQASQEAWQLRTEHELLIQQHAIQTGKCATQIEQIEALERRGVGAEARLEDVLKRATRQSKRDKNG</sequence>
<evidence type="ECO:0000313" key="3">
    <source>
        <dbReference type="Proteomes" id="UP000077628"/>
    </source>
</evidence>
<feature type="coiled-coil region" evidence="1">
    <location>
        <begin position="5"/>
        <end position="60"/>
    </location>
</feature>
<comment type="caution">
    <text evidence="2">The sequence shown here is derived from an EMBL/GenBank/DDBJ whole genome shotgun (WGS) entry which is preliminary data.</text>
</comment>
<protein>
    <submittedName>
        <fullName evidence="2">Uncharacterized protein</fullName>
    </submittedName>
</protein>
<proteinExistence type="predicted"/>
<accession>A0A177NZ54</accession>
<dbReference type="EMBL" id="LUUK01000066">
    <property type="protein sequence ID" value="OAI23102.1"/>
    <property type="molecule type" value="Genomic_DNA"/>
</dbReference>
<gene>
    <name evidence="2" type="ORF">A1355_22020</name>
</gene>
<evidence type="ECO:0000256" key="1">
    <source>
        <dbReference type="SAM" id="Coils"/>
    </source>
</evidence>